<keyword evidence="7" id="KW-0614">Plasmid</keyword>
<dbReference type="Pfam" id="PF04800">
    <property type="entry name" value="NDUS4"/>
    <property type="match status" value="1"/>
</dbReference>
<evidence type="ECO:0000256" key="6">
    <source>
        <dbReference type="ARBA" id="ARBA00023136"/>
    </source>
</evidence>
<geneLocation type="plasmid" evidence="7 8">
    <name>pTM3</name>
</geneLocation>
<name>I3TWA0_TISMK</name>
<organism evidence="7 8">
    <name type="scientific">Tistrella mobilis (strain KA081020-065)</name>
    <dbReference type="NCBI Taxonomy" id="1110502"/>
    <lineage>
        <taxon>Bacteria</taxon>
        <taxon>Pseudomonadati</taxon>
        <taxon>Pseudomonadota</taxon>
        <taxon>Alphaproteobacteria</taxon>
        <taxon>Geminicoccales</taxon>
        <taxon>Geminicoccaceae</taxon>
        <taxon>Tistrella</taxon>
    </lineage>
</organism>
<dbReference type="InterPro" id="IPR006885">
    <property type="entry name" value="NADH_UbQ_FeS_4_mit-like"/>
</dbReference>
<dbReference type="AlphaFoldDB" id="I3TWA0"/>
<reference evidence="7 8" key="1">
    <citation type="journal article" date="2012" name="J. Am. Chem. Soc.">
        <title>Bacterial biosynthesis and maturation of the didemnin anti-cancer agents.</title>
        <authorList>
            <person name="Xu Y."/>
            <person name="Kersten R.D."/>
            <person name="Nam S.J."/>
            <person name="Lu L."/>
            <person name="Al-Suwailem A.M."/>
            <person name="Zheng H."/>
            <person name="Fenical W."/>
            <person name="Dorrestein P.C."/>
            <person name="Moore B.S."/>
            <person name="Qian P.Y."/>
        </authorList>
    </citation>
    <scope>NUCLEOTIDE SEQUENCE [LARGE SCALE GENOMIC DNA]</scope>
    <source>
        <strain evidence="7 8">KA081020-065</strain>
    </source>
</reference>
<evidence type="ECO:0000256" key="5">
    <source>
        <dbReference type="ARBA" id="ARBA00022982"/>
    </source>
</evidence>
<dbReference type="GO" id="GO:0022900">
    <property type="term" value="P:electron transport chain"/>
    <property type="evidence" value="ECO:0007669"/>
    <property type="project" value="InterPro"/>
</dbReference>
<dbReference type="KEGG" id="tmo:TMO_c0428"/>
<proteinExistence type="predicted"/>
<protein>
    <submittedName>
        <fullName evidence="7">NADH-ubiquinone oxidoreductase</fullName>
    </submittedName>
</protein>
<sequence>MTACCMSRASAPTVRIWRPARPVTRSAPRSRDWILEFEPESAPWIDPLTGWTGSADTRAQISLRFPNPASAVEFARRNGWNVELILDRDVAREPVDTGAAWAANIMKEERRHAA</sequence>
<keyword evidence="8" id="KW-1185">Reference proteome</keyword>
<gene>
    <name evidence="7" type="ordered locus">TMO_c0428</name>
</gene>
<evidence type="ECO:0000256" key="2">
    <source>
        <dbReference type="ARBA" id="ARBA00022448"/>
    </source>
</evidence>
<dbReference type="Proteomes" id="UP000005258">
    <property type="component" value="Plasmid pTM3"/>
</dbReference>
<keyword evidence="4" id="KW-0809">Transit peptide</keyword>
<evidence type="ECO:0000256" key="1">
    <source>
        <dbReference type="ARBA" id="ARBA00004370"/>
    </source>
</evidence>
<dbReference type="EMBL" id="CP003239">
    <property type="protein sequence ID" value="AFK57038.1"/>
    <property type="molecule type" value="Genomic_DNA"/>
</dbReference>
<dbReference type="InterPro" id="IPR038532">
    <property type="entry name" value="NDUFS4-like_sf"/>
</dbReference>
<evidence type="ECO:0000256" key="3">
    <source>
        <dbReference type="ARBA" id="ARBA00022660"/>
    </source>
</evidence>
<keyword evidence="2" id="KW-0813">Transport</keyword>
<evidence type="ECO:0000313" key="8">
    <source>
        <dbReference type="Proteomes" id="UP000005258"/>
    </source>
</evidence>
<keyword evidence="6" id="KW-0472">Membrane</keyword>
<evidence type="ECO:0000313" key="7">
    <source>
        <dbReference type="EMBL" id="AFK57038.1"/>
    </source>
</evidence>
<keyword evidence="3" id="KW-0679">Respiratory chain</keyword>
<accession>I3TWA0</accession>
<dbReference type="HOGENOM" id="CLU_2120034_0_0_5"/>
<comment type="subcellular location">
    <subcellularLocation>
        <location evidence="1">Membrane</location>
    </subcellularLocation>
</comment>
<dbReference type="GO" id="GO:0016020">
    <property type="term" value="C:membrane"/>
    <property type="evidence" value="ECO:0007669"/>
    <property type="project" value="UniProtKB-SubCell"/>
</dbReference>
<evidence type="ECO:0000256" key="4">
    <source>
        <dbReference type="ARBA" id="ARBA00022946"/>
    </source>
</evidence>
<keyword evidence="5" id="KW-0249">Electron transport</keyword>
<dbReference type="Gene3D" id="3.30.160.190">
    <property type="entry name" value="atu1810 like domain"/>
    <property type="match status" value="1"/>
</dbReference>